<keyword evidence="3" id="KW-0812">Transmembrane</keyword>
<evidence type="ECO:0000256" key="3">
    <source>
        <dbReference type="ARBA" id="ARBA00022692"/>
    </source>
</evidence>
<keyword evidence="2" id="KW-0813">Transport</keyword>
<evidence type="ECO:0000256" key="5">
    <source>
        <dbReference type="ARBA" id="ARBA00023136"/>
    </source>
</evidence>
<dbReference type="PANTHER" id="PTHR45649">
    <property type="entry name" value="AMINO-ACID PERMEASE BAT1"/>
    <property type="match status" value="1"/>
</dbReference>
<comment type="subcellular location">
    <subcellularLocation>
        <location evidence="1">Membrane</location>
        <topology evidence="1">Multi-pass membrane protein</topology>
    </subcellularLocation>
</comment>
<evidence type="ECO:0000256" key="2">
    <source>
        <dbReference type="ARBA" id="ARBA00022448"/>
    </source>
</evidence>
<protein>
    <submittedName>
        <fullName evidence="6">Uncharacterized protein</fullName>
    </submittedName>
</protein>
<comment type="caution">
    <text evidence="6">The sequence shown here is derived from an EMBL/GenBank/DDBJ whole genome shotgun (WGS) entry which is preliminary data.</text>
</comment>
<dbReference type="AlphaFoldDB" id="A0A9P4W5Z1"/>
<dbReference type="GO" id="GO:0016020">
    <property type="term" value="C:membrane"/>
    <property type="evidence" value="ECO:0007669"/>
    <property type="project" value="UniProtKB-SubCell"/>
</dbReference>
<keyword evidence="7" id="KW-1185">Reference proteome</keyword>
<sequence length="136" mass="14744">MDYSKSREAEKTDPIAVQEAIEDKRALATQGHIGGTLERYISLIPAVNFSFVLQISFEAAATTFQFSLDNGGPASIVYGSIFSGIGTTLVALSLAEMASMDPTVGAQYRWSATFAPKWNRFFGLIQGELNLMCHAV</sequence>
<evidence type="ECO:0000313" key="7">
    <source>
        <dbReference type="Proteomes" id="UP000801428"/>
    </source>
</evidence>
<evidence type="ECO:0000256" key="1">
    <source>
        <dbReference type="ARBA" id="ARBA00004141"/>
    </source>
</evidence>
<keyword evidence="4" id="KW-1133">Transmembrane helix</keyword>
<name>A0A9P4W5Z1_CURKU</name>
<proteinExistence type="predicted"/>
<dbReference type="OrthoDB" id="3257095at2759"/>
<evidence type="ECO:0000256" key="4">
    <source>
        <dbReference type="ARBA" id="ARBA00022989"/>
    </source>
</evidence>
<organism evidence="6 7">
    <name type="scientific">Curvularia kusanoi</name>
    <name type="common">Cochliobolus kusanoi</name>
    <dbReference type="NCBI Taxonomy" id="90978"/>
    <lineage>
        <taxon>Eukaryota</taxon>
        <taxon>Fungi</taxon>
        <taxon>Dikarya</taxon>
        <taxon>Ascomycota</taxon>
        <taxon>Pezizomycotina</taxon>
        <taxon>Dothideomycetes</taxon>
        <taxon>Pleosporomycetidae</taxon>
        <taxon>Pleosporales</taxon>
        <taxon>Pleosporineae</taxon>
        <taxon>Pleosporaceae</taxon>
        <taxon>Curvularia</taxon>
    </lineage>
</organism>
<dbReference type="Proteomes" id="UP000801428">
    <property type="component" value="Unassembled WGS sequence"/>
</dbReference>
<accession>A0A9P4W5Z1</accession>
<evidence type="ECO:0000313" key="6">
    <source>
        <dbReference type="EMBL" id="KAF2993669.1"/>
    </source>
</evidence>
<dbReference type="GO" id="GO:0022857">
    <property type="term" value="F:transmembrane transporter activity"/>
    <property type="evidence" value="ECO:0007669"/>
    <property type="project" value="InterPro"/>
</dbReference>
<keyword evidence="5" id="KW-0472">Membrane</keyword>
<gene>
    <name evidence="6" type="ORF">E8E13_000744</name>
</gene>
<dbReference type="PANTHER" id="PTHR45649:SF5">
    <property type="entry name" value="GABA TRANSPORTER (EUROFUNG)-RELATED"/>
    <property type="match status" value="1"/>
</dbReference>
<dbReference type="Gene3D" id="1.20.1740.10">
    <property type="entry name" value="Amino acid/polyamine transporter I"/>
    <property type="match status" value="1"/>
</dbReference>
<reference evidence="6" key="1">
    <citation type="submission" date="2019-04" db="EMBL/GenBank/DDBJ databases">
        <title>Sequencing of skin fungus with MAO and IRED activity.</title>
        <authorList>
            <person name="Marsaioli A.J."/>
            <person name="Bonatto J.M.C."/>
            <person name="Reis Junior O."/>
        </authorList>
    </citation>
    <scope>NUCLEOTIDE SEQUENCE</scope>
    <source>
        <strain evidence="6">30M1</strain>
    </source>
</reference>
<dbReference type="EMBL" id="SWKU01000049">
    <property type="protein sequence ID" value="KAF2993669.1"/>
    <property type="molecule type" value="Genomic_DNA"/>
</dbReference>